<evidence type="ECO:0000256" key="1">
    <source>
        <dbReference type="SAM" id="MobiDB-lite"/>
    </source>
</evidence>
<evidence type="ECO:0000313" key="3">
    <source>
        <dbReference type="Proteomes" id="UP000234505"/>
    </source>
</evidence>
<organism evidence="2 3">
    <name type="scientific">Klebsiella michiganensis</name>
    <dbReference type="NCBI Taxonomy" id="1134687"/>
    <lineage>
        <taxon>Bacteria</taxon>
        <taxon>Pseudomonadati</taxon>
        <taxon>Pseudomonadota</taxon>
        <taxon>Gammaproteobacteria</taxon>
        <taxon>Enterobacterales</taxon>
        <taxon>Enterobacteriaceae</taxon>
        <taxon>Klebsiella/Raoultella group</taxon>
        <taxon>Klebsiella</taxon>
    </lineage>
</organism>
<dbReference type="EMBL" id="PIDS01000052">
    <property type="protein sequence ID" value="PLL43755.1"/>
    <property type="molecule type" value="Genomic_DNA"/>
</dbReference>
<feature type="region of interest" description="Disordered" evidence="1">
    <location>
        <begin position="1"/>
        <end position="44"/>
    </location>
</feature>
<gene>
    <name evidence="2" type="ORF">CWN50_03260</name>
</gene>
<protein>
    <submittedName>
        <fullName evidence="2">Uncharacterized protein</fullName>
    </submittedName>
</protein>
<dbReference type="Proteomes" id="UP000234505">
    <property type="component" value="Unassembled WGS sequence"/>
</dbReference>
<evidence type="ECO:0000313" key="2">
    <source>
        <dbReference type="EMBL" id="PLL43755.1"/>
    </source>
</evidence>
<reference evidence="2 3" key="1">
    <citation type="submission" date="2017-11" db="EMBL/GenBank/DDBJ databases">
        <authorList>
            <person name="Han C.G."/>
        </authorList>
    </citation>
    <scope>NUCLEOTIDE SEQUENCE [LARGE SCALE GENOMIC DNA]</scope>
    <source>
        <strain evidence="2 3">A11</strain>
    </source>
</reference>
<accession>A0A2J4RKG0</accession>
<dbReference type="AlphaFoldDB" id="A0A2J4RKG0"/>
<comment type="caution">
    <text evidence="2">The sequence shown here is derived from an EMBL/GenBank/DDBJ whole genome shotgun (WGS) entry which is preliminary data.</text>
</comment>
<name>A0A2J4RKG0_9ENTR</name>
<proteinExistence type="predicted"/>
<sequence length="97" mass="10624">MLPLGPRSQLPGQRRNAAWDHGPNFPVSAGMLPGTTVPTSRSAPECCLGPRSHLYRQRRNATWGHGPTFTVSTGAIPKTFLLTHPVVLEKINAEHIY</sequence>
<reference evidence="2 3" key="2">
    <citation type="submission" date="2018-01" db="EMBL/GenBank/DDBJ databases">
        <title>Genomic study of Klebsiella pneumoniae.</title>
        <authorList>
            <person name="Yang Y."/>
            <person name="Bicalho R."/>
        </authorList>
    </citation>
    <scope>NUCLEOTIDE SEQUENCE [LARGE SCALE GENOMIC DNA]</scope>
    <source>
        <strain evidence="2 3">A11</strain>
    </source>
</reference>